<keyword evidence="4 6" id="KW-0472">Membrane</keyword>
<keyword evidence="3 6" id="KW-1133">Transmembrane helix</keyword>
<dbReference type="Pfam" id="PF05653">
    <property type="entry name" value="Mg_trans_NIPA"/>
    <property type="match status" value="1"/>
</dbReference>
<feature type="transmembrane region" description="Helical" evidence="6">
    <location>
        <begin position="414"/>
        <end position="435"/>
    </location>
</feature>
<feature type="compositionally biased region" description="Basic and acidic residues" evidence="5">
    <location>
        <begin position="550"/>
        <end position="563"/>
    </location>
</feature>
<keyword evidence="2 6" id="KW-0812">Transmembrane</keyword>
<feature type="compositionally biased region" description="Polar residues" evidence="5">
    <location>
        <begin position="101"/>
        <end position="112"/>
    </location>
</feature>
<feature type="region of interest" description="Disordered" evidence="5">
    <location>
        <begin position="76"/>
        <end position="154"/>
    </location>
</feature>
<protein>
    <submittedName>
        <fullName evidence="7">Magnesium transporter NIPA-domain-containing protein</fullName>
    </submittedName>
</protein>
<comment type="caution">
    <text evidence="7">The sequence shown here is derived from an EMBL/GenBank/DDBJ whole genome shotgun (WGS) entry which is preliminary data.</text>
</comment>
<dbReference type="InterPro" id="IPR008521">
    <property type="entry name" value="Mg_trans_NIPA"/>
</dbReference>
<dbReference type="PANTHER" id="PTHR12570">
    <property type="match status" value="1"/>
</dbReference>
<feature type="transmembrane region" description="Helical" evidence="6">
    <location>
        <begin position="384"/>
        <end position="402"/>
    </location>
</feature>
<feature type="transmembrane region" description="Helical" evidence="6">
    <location>
        <begin position="279"/>
        <end position="298"/>
    </location>
</feature>
<evidence type="ECO:0000313" key="7">
    <source>
        <dbReference type="EMBL" id="KAG1820346.1"/>
    </source>
</evidence>
<feature type="region of interest" description="Disordered" evidence="5">
    <location>
        <begin position="1"/>
        <end position="20"/>
    </location>
</feature>
<organism evidence="7 8">
    <name type="scientific">Suillus subaureus</name>
    <dbReference type="NCBI Taxonomy" id="48587"/>
    <lineage>
        <taxon>Eukaryota</taxon>
        <taxon>Fungi</taxon>
        <taxon>Dikarya</taxon>
        <taxon>Basidiomycota</taxon>
        <taxon>Agaricomycotina</taxon>
        <taxon>Agaricomycetes</taxon>
        <taxon>Agaricomycetidae</taxon>
        <taxon>Boletales</taxon>
        <taxon>Suillineae</taxon>
        <taxon>Suillaceae</taxon>
        <taxon>Suillus</taxon>
    </lineage>
</organism>
<dbReference type="InterPro" id="IPR037185">
    <property type="entry name" value="EmrE-like"/>
</dbReference>
<dbReference type="EMBL" id="JABBWG010000008">
    <property type="protein sequence ID" value="KAG1820346.1"/>
    <property type="molecule type" value="Genomic_DNA"/>
</dbReference>
<dbReference type="PANTHER" id="PTHR12570:SF65">
    <property type="entry name" value="MAGNESIUM TRANSPORTER NIPA9-RELATED"/>
    <property type="match status" value="1"/>
</dbReference>
<evidence type="ECO:0000256" key="6">
    <source>
        <dbReference type="SAM" id="Phobius"/>
    </source>
</evidence>
<feature type="compositionally biased region" description="Polar residues" evidence="5">
    <location>
        <begin position="564"/>
        <end position="574"/>
    </location>
</feature>
<dbReference type="AlphaFoldDB" id="A0A9P7EGJ7"/>
<evidence type="ECO:0000313" key="8">
    <source>
        <dbReference type="Proteomes" id="UP000807769"/>
    </source>
</evidence>
<dbReference type="RefSeq" id="XP_041195617.1">
    <property type="nucleotide sequence ID" value="XM_041338152.1"/>
</dbReference>
<feature type="compositionally biased region" description="Polar residues" evidence="5">
    <location>
        <begin position="1"/>
        <end position="14"/>
    </location>
</feature>
<evidence type="ECO:0000256" key="2">
    <source>
        <dbReference type="ARBA" id="ARBA00022692"/>
    </source>
</evidence>
<feature type="transmembrane region" description="Helical" evidence="6">
    <location>
        <begin position="447"/>
        <end position="466"/>
    </location>
</feature>
<name>A0A9P7EGJ7_9AGAM</name>
<dbReference type="SUPFAM" id="SSF103481">
    <property type="entry name" value="Multidrug resistance efflux transporter EmrE"/>
    <property type="match status" value="1"/>
</dbReference>
<feature type="region of interest" description="Disordered" evidence="5">
    <location>
        <begin position="473"/>
        <end position="503"/>
    </location>
</feature>
<reference evidence="7" key="1">
    <citation type="journal article" date="2020" name="New Phytol.">
        <title>Comparative genomics reveals dynamic genome evolution in host specialist ectomycorrhizal fungi.</title>
        <authorList>
            <person name="Lofgren L.A."/>
            <person name="Nguyen N.H."/>
            <person name="Vilgalys R."/>
            <person name="Ruytinx J."/>
            <person name="Liao H.L."/>
            <person name="Branco S."/>
            <person name="Kuo A."/>
            <person name="LaButti K."/>
            <person name="Lipzen A."/>
            <person name="Andreopoulos W."/>
            <person name="Pangilinan J."/>
            <person name="Riley R."/>
            <person name="Hundley H."/>
            <person name="Na H."/>
            <person name="Barry K."/>
            <person name="Grigoriev I.V."/>
            <person name="Stajich J.E."/>
            <person name="Kennedy P.G."/>
        </authorList>
    </citation>
    <scope>NUCLEOTIDE SEQUENCE</scope>
    <source>
        <strain evidence="7">MN1</strain>
    </source>
</reference>
<dbReference type="GO" id="GO:0015095">
    <property type="term" value="F:magnesium ion transmembrane transporter activity"/>
    <property type="evidence" value="ECO:0007669"/>
    <property type="project" value="InterPro"/>
</dbReference>
<evidence type="ECO:0000256" key="1">
    <source>
        <dbReference type="ARBA" id="ARBA00004141"/>
    </source>
</evidence>
<dbReference type="Proteomes" id="UP000807769">
    <property type="component" value="Unassembled WGS sequence"/>
</dbReference>
<gene>
    <name evidence="7" type="ORF">BJ212DRAFT_1445765</name>
</gene>
<comment type="subcellular location">
    <subcellularLocation>
        <location evidence="1">Membrane</location>
        <topology evidence="1">Multi-pass membrane protein</topology>
    </subcellularLocation>
</comment>
<feature type="transmembrane region" description="Helical" evidence="6">
    <location>
        <begin position="346"/>
        <end position="364"/>
    </location>
</feature>
<feature type="transmembrane region" description="Helical" evidence="6">
    <location>
        <begin position="251"/>
        <end position="270"/>
    </location>
</feature>
<feature type="transmembrane region" description="Helical" evidence="6">
    <location>
        <begin position="31"/>
        <end position="50"/>
    </location>
</feature>
<evidence type="ECO:0000256" key="4">
    <source>
        <dbReference type="ARBA" id="ARBA00023136"/>
    </source>
</evidence>
<keyword evidence="8" id="KW-1185">Reference proteome</keyword>
<feature type="compositionally biased region" description="Polar residues" evidence="5">
    <location>
        <begin position="476"/>
        <end position="485"/>
    </location>
</feature>
<sequence>MDVSSWSEGRNHTANIDEPGIDLPHLTLQTVIGITVAIAGNVLISLALNLQKLAHIRLEKAQKQARMERELHVSGDALRSISPHDQRPSGDPSVCSHESETQPLIQGSSASCSRARYGTSAPPGTRRDDSRSRKSTSSARGRRPGQPSRKPSFVSRFIPFHLGQPEHDGVNENVSHTQETLAIPVDVIPAERIVALNGNGRRAAPSPGLWEEEGTESDYLRSKIWWSGFILMNIGETGNFISYAFAPASVVAPLGTFALIANCFFAPLILKERFRVHDLAGILCAMIGAITVVLSTPSSDEGPPPLTPDALIAAISQRSFVVFTIIYLVGAMVLAGLSESGFGRRIVVVDVGLCAIFGGFTVLATKAISTLLTEEWGKIFAEWITYPVLAVLIITGILQIWFLNRALKRFDSKIVIPTQFVLFTLSAVIGSAVLYKDFQRATFHQMVTFTYGCGATFVGVFIIAWANGNNREEVGQPTNEVSRQTGDAGEQTAPSGNVRGVPVGSLNARSRPALVIPRAVRETPVLRNKQSTVSLAGYSPARNLLLVHTPPRDRADHRDRDVESTSGSIAGSNR</sequence>
<evidence type="ECO:0000256" key="5">
    <source>
        <dbReference type="SAM" id="MobiDB-lite"/>
    </source>
</evidence>
<feature type="transmembrane region" description="Helical" evidence="6">
    <location>
        <begin position="224"/>
        <end position="245"/>
    </location>
</feature>
<evidence type="ECO:0000256" key="3">
    <source>
        <dbReference type="ARBA" id="ARBA00022989"/>
    </source>
</evidence>
<dbReference type="GO" id="GO:0016020">
    <property type="term" value="C:membrane"/>
    <property type="evidence" value="ECO:0007669"/>
    <property type="project" value="UniProtKB-SubCell"/>
</dbReference>
<proteinExistence type="predicted"/>
<feature type="transmembrane region" description="Helical" evidence="6">
    <location>
        <begin position="310"/>
        <end position="334"/>
    </location>
</feature>
<dbReference type="GeneID" id="64632168"/>
<dbReference type="OrthoDB" id="165382at2759"/>
<accession>A0A9P7EGJ7</accession>
<feature type="region of interest" description="Disordered" evidence="5">
    <location>
        <begin position="549"/>
        <end position="574"/>
    </location>
</feature>